<dbReference type="GO" id="GO:0016126">
    <property type="term" value="P:sterol biosynthetic process"/>
    <property type="evidence" value="ECO:0007669"/>
    <property type="project" value="UniProtKB-KW"/>
</dbReference>
<dbReference type="PIRSF" id="PIRSF015950">
    <property type="entry name" value="Mev_P_decrbx"/>
    <property type="match status" value="1"/>
</dbReference>
<evidence type="ECO:0000256" key="13">
    <source>
        <dbReference type="PIRNR" id="PIRNR015950"/>
    </source>
</evidence>
<evidence type="ECO:0000256" key="9">
    <source>
        <dbReference type="ARBA" id="ARBA00023098"/>
    </source>
</evidence>
<dbReference type="AlphaFoldDB" id="A0A9W8B532"/>
<dbReference type="Pfam" id="PF22700">
    <property type="entry name" value="MVD-like_N"/>
    <property type="match status" value="1"/>
</dbReference>
<evidence type="ECO:0000256" key="3">
    <source>
        <dbReference type="ARBA" id="ARBA00012296"/>
    </source>
</evidence>
<evidence type="ECO:0000256" key="2">
    <source>
        <dbReference type="ARBA" id="ARBA00008831"/>
    </source>
</evidence>
<dbReference type="EMBL" id="JANBQB010000431">
    <property type="protein sequence ID" value="KAJ1976439.1"/>
    <property type="molecule type" value="Genomic_DNA"/>
</dbReference>
<keyword evidence="6 13" id="KW-0067">ATP-binding</keyword>
<evidence type="ECO:0000313" key="18">
    <source>
        <dbReference type="Proteomes" id="UP001151582"/>
    </source>
</evidence>
<evidence type="ECO:0000256" key="11">
    <source>
        <dbReference type="ARBA" id="ARBA00023221"/>
    </source>
</evidence>
<evidence type="ECO:0000313" key="17">
    <source>
        <dbReference type="EMBL" id="KAJ1976439.1"/>
    </source>
</evidence>
<dbReference type="InterPro" id="IPR014721">
    <property type="entry name" value="Ribsml_uS5_D2-typ_fold_subgr"/>
</dbReference>
<comment type="pathway">
    <text evidence="1 14">Isoprenoid biosynthesis; isopentenyl diphosphate biosynthesis via mevalonate pathway; isopentenyl diphosphate from (R)-mevalonate: step 3/3.</text>
</comment>
<dbReference type="InterPro" id="IPR029765">
    <property type="entry name" value="Mev_diP_decarb"/>
</dbReference>
<dbReference type="InterPro" id="IPR036554">
    <property type="entry name" value="GHMP_kinase_C_sf"/>
</dbReference>
<dbReference type="PANTHER" id="PTHR10977:SF3">
    <property type="entry name" value="DIPHOSPHOMEVALONATE DECARBOXYLASE"/>
    <property type="match status" value="1"/>
</dbReference>
<comment type="catalytic activity">
    <reaction evidence="13 14">
        <text>(R)-5-diphosphomevalonate + ATP = isopentenyl diphosphate + ADP + phosphate + CO2</text>
        <dbReference type="Rhea" id="RHEA:23732"/>
        <dbReference type="ChEBI" id="CHEBI:16526"/>
        <dbReference type="ChEBI" id="CHEBI:30616"/>
        <dbReference type="ChEBI" id="CHEBI:43474"/>
        <dbReference type="ChEBI" id="CHEBI:57557"/>
        <dbReference type="ChEBI" id="CHEBI:128769"/>
        <dbReference type="ChEBI" id="CHEBI:456216"/>
        <dbReference type="EC" id="4.1.1.33"/>
    </reaction>
</comment>
<name>A0A9W8B532_9FUNG</name>
<comment type="similarity">
    <text evidence="2 13 14">Belongs to the diphosphomevalonate decarboxylase family.</text>
</comment>
<dbReference type="Gene3D" id="3.30.230.10">
    <property type="match status" value="1"/>
</dbReference>
<dbReference type="InterPro" id="IPR041431">
    <property type="entry name" value="Mvd1_C"/>
</dbReference>
<organism evidence="17 18">
    <name type="scientific">Dimargaris verticillata</name>
    <dbReference type="NCBI Taxonomy" id="2761393"/>
    <lineage>
        <taxon>Eukaryota</taxon>
        <taxon>Fungi</taxon>
        <taxon>Fungi incertae sedis</taxon>
        <taxon>Zoopagomycota</taxon>
        <taxon>Kickxellomycotina</taxon>
        <taxon>Dimargaritomycetes</taxon>
        <taxon>Dimargaritales</taxon>
        <taxon>Dimargaritaceae</taxon>
        <taxon>Dimargaris</taxon>
    </lineage>
</organism>
<dbReference type="InterPro" id="IPR020568">
    <property type="entry name" value="Ribosomal_Su5_D2-typ_SF"/>
</dbReference>
<keyword evidence="18" id="KW-1185">Reference proteome</keyword>
<dbReference type="GO" id="GO:0005829">
    <property type="term" value="C:cytosol"/>
    <property type="evidence" value="ECO:0007669"/>
    <property type="project" value="InterPro"/>
</dbReference>
<keyword evidence="5 13" id="KW-0547">Nucleotide-binding</keyword>
<evidence type="ECO:0000256" key="1">
    <source>
        <dbReference type="ARBA" id="ARBA00005055"/>
    </source>
</evidence>
<dbReference type="NCBIfam" id="TIGR01240">
    <property type="entry name" value="mevDPdecarb"/>
    <property type="match status" value="1"/>
</dbReference>
<evidence type="ECO:0000256" key="8">
    <source>
        <dbReference type="ARBA" id="ARBA00023011"/>
    </source>
</evidence>
<evidence type="ECO:0000259" key="16">
    <source>
        <dbReference type="Pfam" id="PF22700"/>
    </source>
</evidence>
<keyword evidence="4 14" id="KW-0444">Lipid biosynthesis</keyword>
<dbReference type="GO" id="GO:0004163">
    <property type="term" value="F:diphosphomevalonate decarboxylase activity"/>
    <property type="evidence" value="ECO:0007669"/>
    <property type="project" value="UniProtKB-UniRule"/>
</dbReference>
<evidence type="ECO:0000256" key="7">
    <source>
        <dbReference type="ARBA" id="ARBA00022955"/>
    </source>
</evidence>
<evidence type="ECO:0000256" key="6">
    <source>
        <dbReference type="ARBA" id="ARBA00022840"/>
    </source>
</evidence>
<evidence type="ECO:0000256" key="5">
    <source>
        <dbReference type="ARBA" id="ARBA00022741"/>
    </source>
</evidence>
<evidence type="ECO:0000259" key="15">
    <source>
        <dbReference type="Pfam" id="PF18376"/>
    </source>
</evidence>
<keyword evidence="12 13" id="KW-0456">Lyase</keyword>
<dbReference type="Proteomes" id="UP001151582">
    <property type="component" value="Unassembled WGS sequence"/>
</dbReference>
<evidence type="ECO:0000256" key="4">
    <source>
        <dbReference type="ARBA" id="ARBA00022516"/>
    </source>
</evidence>
<dbReference type="SUPFAM" id="SSF54211">
    <property type="entry name" value="Ribosomal protein S5 domain 2-like"/>
    <property type="match status" value="1"/>
</dbReference>
<dbReference type="EC" id="4.1.1.33" evidence="3 13"/>
<accession>A0A9W8B532</accession>
<dbReference type="GO" id="GO:0019287">
    <property type="term" value="P:isopentenyl diphosphate biosynthetic process, mevalonate pathway"/>
    <property type="evidence" value="ECO:0007669"/>
    <property type="project" value="UniProtKB-UniRule"/>
</dbReference>
<keyword evidence="10 14" id="KW-1207">Sterol metabolism</keyword>
<dbReference type="InterPro" id="IPR005935">
    <property type="entry name" value="Mev_decarb"/>
</dbReference>
<dbReference type="GO" id="GO:0005524">
    <property type="term" value="F:ATP binding"/>
    <property type="evidence" value="ECO:0007669"/>
    <property type="project" value="UniProtKB-UniRule"/>
</dbReference>
<sequence length="408" mass="44551">MVRQVTCTAPVNIAVIKYWGKRDTSLILPTNSSLSVTLSQDDLHSRTTVGIAPEWSNESDRMWLNGTESAIATNARLVNCLKMSRAQRKALEDADSGLPRWSQWGIRIVSENNFPTAAGLASSASGYACLVYTLAQVFELPLTGADLSRNARLGSGSACRSIFGGFVGWDMGQSPTGDDSQAYQVAPETHWPDLEALILVVSDLKKGVSSTAGMQTTVETSSLAQHRFQAIVPKRMRQMEQAILAKDFDTFAEITMRDSNQFHATCLDTFPPIFYLNDTSRLIIQVVTAINCLSGRTQAAYTFDAGPNAVIYAPKAHMPYLIQLFAYFFPGSAGSGYFSDSYQCLPEGTVLGKSFPEPFQVIQQTFPVLPVDSVRRIIHTRVGPGPMMRLEPEASLLNADGLPKTKSA</sequence>
<dbReference type="InterPro" id="IPR053859">
    <property type="entry name" value="MVD-like_N"/>
</dbReference>
<dbReference type="Pfam" id="PF18376">
    <property type="entry name" value="MDD_C"/>
    <property type="match status" value="1"/>
</dbReference>
<keyword evidence="9 13" id="KW-0443">Lipid metabolism</keyword>
<keyword evidence="11 14" id="KW-0753">Steroid metabolism</keyword>
<dbReference type="FunFam" id="3.30.70.890:FF:000005">
    <property type="entry name" value="Diphosphomevalonate decarboxylase"/>
    <property type="match status" value="1"/>
</dbReference>
<reference evidence="17" key="1">
    <citation type="submission" date="2022-07" db="EMBL/GenBank/DDBJ databases">
        <title>Phylogenomic reconstructions and comparative analyses of Kickxellomycotina fungi.</title>
        <authorList>
            <person name="Reynolds N.K."/>
            <person name="Stajich J.E."/>
            <person name="Barry K."/>
            <person name="Grigoriev I.V."/>
            <person name="Crous P."/>
            <person name="Smith M.E."/>
        </authorList>
    </citation>
    <scope>NUCLEOTIDE SEQUENCE</scope>
    <source>
        <strain evidence="17">RSA 567</strain>
    </source>
</reference>
<keyword evidence="8 14" id="KW-0756">Sterol biosynthesis</keyword>
<evidence type="ECO:0000256" key="14">
    <source>
        <dbReference type="RuleBase" id="RU363086"/>
    </source>
</evidence>
<evidence type="ECO:0000256" key="10">
    <source>
        <dbReference type="ARBA" id="ARBA00023166"/>
    </source>
</evidence>
<evidence type="ECO:0000256" key="12">
    <source>
        <dbReference type="ARBA" id="ARBA00023239"/>
    </source>
</evidence>
<dbReference type="FunFam" id="3.30.230.10:FF:000018">
    <property type="entry name" value="Diphosphomevalonate decarboxylase"/>
    <property type="match status" value="1"/>
</dbReference>
<dbReference type="Gene3D" id="3.30.70.890">
    <property type="entry name" value="GHMP kinase, C-terminal domain"/>
    <property type="match status" value="1"/>
</dbReference>
<dbReference type="OrthoDB" id="10253702at2759"/>
<comment type="caution">
    <text evidence="17">The sequence shown here is derived from an EMBL/GenBank/DDBJ whole genome shotgun (WGS) entry which is preliminary data.</text>
</comment>
<proteinExistence type="inferred from homology"/>
<feature type="domain" description="Mvd1 C-terminal" evidence="15">
    <location>
        <begin position="196"/>
        <end position="388"/>
    </location>
</feature>
<feature type="domain" description="Diphosphomevalonate decarboxylase-like N-terminal" evidence="16">
    <location>
        <begin position="9"/>
        <end position="182"/>
    </location>
</feature>
<dbReference type="PANTHER" id="PTHR10977">
    <property type="entry name" value="DIPHOSPHOMEVALONATE DECARBOXYLASE"/>
    <property type="match status" value="1"/>
</dbReference>
<protein>
    <recommendedName>
        <fullName evidence="3 13">Diphosphomevalonate decarboxylase</fullName>
        <ecNumber evidence="3 13">4.1.1.33</ecNumber>
    </recommendedName>
</protein>
<gene>
    <name evidence="17" type="primary">MVD1</name>
    <name evidence="17" type="ORF">H4R34_003975</name>
</gene>
<keyword evidence="7 14" id="KW-0752">Steroid biosynthesis</keyword>
<dbReference type="SUPFAM" id="SSF55060">
    <property type="entry name" value="GHMP Kinase, C-terminal domain"/>
    <property type="match status" value="1"/>
</dbReference>